<name>A0AA88H4E6_ARTSF</name>
<sequence length="766" mass="87717">KFEFKVKLFICSVSPTAKASFRRHFKTPLFSHPVIAYAKYRNMEDHLHSSLTLSVKKIKRRSTIIPRRPSNVYKASDQSPDRTHVRKISLRKSISAHDPLMSIRSNKKPKMPCPITPHRLVSKRKITAEADGLTTFNMNNNPSTKKPKLLPVKNTIAMPSEDWRTNPFSIPLGEKVNIERRRSCNFKPVRPTGVLLLTAKKSEKKSIPRPRRLDTFKEPGSSATAKKALAFDETTTAVNVRNFETPAMVDSPCQQIPSILSKQLNQPENMEQEVEQRQPWPRNRLNVRRSLRLAHNKQTEKELVTTNNFNKSFRPNNRRQTIFNPNLDELDDEITGIRKITFDADNDNTVISNMTENDERRNTFAANKQYVSYPVPPPRSSRPPLTRGYETSFNNDDRKKLQEASNPRKSVSTKDRFLRSVSKQAHNFSQITEESESQDEQDGNIRVITPTNNKRKSKTSQAYRRNCESTTPKHQGRRSTRRSVLVQQDGSPLLVAPNPSLDRDSSDDSSLLRNANKKSNIYLEGSGKSHSSQQLEGKYRETRNSAVSKTTDKKLVIPTLNEGPSSQYVEKINPPRICVNGNEDRVNESDSLIETRRLISNLNEILLKTDWSVLRNSELLQLTDELKKHELVVNQAQLRLKEREEIVETTVGLYSKAREDILAKAKEIRERTSSSLKVRNTQAERNNDNPFPSISNDLKYCKDETMRGKRKSLSGEKLDFLKNDHRFLKTPRRVVRRSSISTAGRAAVTSLKQDLESQLAILYDQD</sequence>
<comment type="caution">
    <text evidence="2">The sequence shown here is derived from an EMBL/GenBank/DDBJ whole genome shotgun (WGS) entry which is preliminary data.</text>
</comment>
<feature type="compositionally biased region" description="Polar residues" evidence="1">
    <location>
        <begin position="459"/>
        <end position="473"/>
    </location>
</feature>
<protein>
    <submittedName>
        <fullName evidence="2">Uncharacterized protein</fullName>
    </submittedName>
</protein>
<evidence type="ECO:0000256" key="1">
    <source>
        <dbReference type="SAM" id="MobiDB-lite"/>
    </source>
</evidence>
<dbReference type="Proteomes" id="UP001187531">
    <property type="component" value="Unassembled WGS sequence"/>
</dbReference>
<evidence type="ECO:0000313" key="2">
    <source>
        <dbReference type="EMBL" id="KAK2704618.1"/>
    </source>
</evidence>
<feature type="compositionally biased region" description="Polar residues" evidence="1">
    <location>
        <begin position="421"/>
        <end position="432"/>
    </location>
</feature>
<proteinExistence type="predicted"/>
<gene>
    <name evidence="2" type="ORF">QYM36_016870</name>
</gene>
<feature type="non-terminal residue" evidence="2">
    <location>
        <position position="1"/>
    </location>
</feature>
<organism evidence="2 3">
    <name type="scientific">Artemia franciscana</name>
    <name type="common">Brine shrimp</name>
    <name type="synonym">Artemia sanfranciscana</name>
    <dbReference type="NCBI Taxonomy" id="6661"/>
    <lineage>
        <taxon>Eukaryota</taxon>
        <taxon>Metazoa</taxon>
        <taxon>Ecdysozoa</taxon>
        <taxon>Arthropoda</taxon>
        <taxon>Crustacea</taxon>
        <taxon>Branchiopoda</taxon>
        <taxon>Anostraca</taxon>
        <taxon>Artemiidae</taxon>
        <taxon>Artemia</taxon>
    </lineage>
</organism>
<dbReference type="EMBL" id="JAVRJZ010000021">
    <property type="protein sequence ID" value="KAK2704618.1"/>
    <property type="molecule type" value="Genomic_DNA"/>
</dbReference>
<keyword evidence="3" id="KW-1185">Reference proteome</keyword>
<feature type="compositionally biased region" description="Acidic residues" evidence="1">
    <location>
        <begin position="433"/>
        <end position="442"/>
    </location>
</feature>
<accession>A0AA88H4E6</accession>
<feature type="region of interest" description="Disordered" evidence="1">
    <location>
        <begin position="354"/>
        <end position="547"/>
    </location>
</feature>
<dbReference type="AlphaFoldDB" id="A0AA88H4E6"/>
<evidence type="ECO:0000313" key="3">
    <source>
        <dbReference type="Proteomes" id="UP001187531"/>
    </source>
</evidence>
<reference evidence="2" key="1">
    <citation type="submission" date="2023-07" db="EMBL/GenBank/DDBJ databases">
        <title>Chromosome-level genome assembly of Artemia franciscana.</title>
        <authorList>
            <person name="Jo E."/>
        </authorList>
    </citation>
    <scope>NUCLEOTIDE SEQUENCE</scope>
    <source>
        <tissue evidence="2">Whole body</tissue>
    </source>
</reference>